<dbReference type="HAMAP" id="MF_01430">
    <property type="entry name" value="OM_assembly_BamA"/>
    <property type="match status" value="1"/>
</dbReference>
<dbReference type="PATRIC" id="fig|634113.3.peg.18"/>
<comment type="function">
    <text evidence="8">Part of the outer membrane protein assembly complex, which is involved in assembly and insertion of beta-barrel proteins into the outer membrane. Constitutes, with BamD, the core component of the assembly machinery.</text>
</comment>
<dbReference type="GO" id="GO:0051205">
    <property type="term" value="P:protein insertion into membrane"/>
    <property type="evidence" value="ECO:0007669"/>
    <property type="project" value="UniProtKB-UniRule"/>
</dbReference>
<keyword evidence="4 8" id="KW-0732">Signal</keyword>
<keyword evidence="7 8" id="KW-0998">Cell outer membrane</keyword>
<accession>A0A0X9VI50</accession>
<sequence length="802" mass="91844">MLIKKILITLLLLHSYNIYSKEGFIVKDIHFEGLQRISVDTVLLNLPFLIGDKIDNKDISNAIKSIFSIGNFENIKILRDKNTLIIKLKEKPIIANITYSGNKLITKDLLNQNLQSLNIQVGEFLNNKNLIKIKKYFEDFYYSIGKYNATVKTVITLLPYNRVDLRLIFIEGVSTKIQQINIIGNKVFSTRELVRNFQLSDNISWSNFIFDKKYQKQKLIDDLKALSNFYLNRGYAKFNINSTNISLTPNKKNIYITINITEGDRYIISNVELNGKIDKFYDEINKLITIKPYSIYNVNAITKVENKIKNFFSFHGYAYPSIIINHDIDDKNKMVKLRFIIDPGNRFYVRQIYFSGNHISKDSVLRREIRQMEGSLLSDNLINLGKVRLNRTGFFESVDIKKLPVPGTSDQIDVIYKVKERNTGSMNFGFGFGSESGISFKVGIQQENWLGTGNSFGISASKNNSSIRSELSLTNPYLNINSVNLNGNLFYNDFSAKDAYLSRYNNKTYGINSTLSFPLSENFFFSLGYGFIHNALSDMKPQVGMWRYLKSMGKILNFNDKICYNVNDLTLNFGWSYNNLDSSLFPTLGNKTLINSKITIPGSKNQYHKIRIDTSQYYPIDENKEWILLNRTQLGYSNGFTGKELPFYENFYVGGSNTIRGFRSNNIGPKAIYIEQNKITGKINPQSGSPSTDAIGGNIMVIASLELITPNPLINKKYKNSVRTSFFIDAGTVWDSNWHYTPKSWIIGMPNYGKASNIRVSTGISFQWISPIGPLVFSYSKLLKKYKGDQSEEFQFNIGKIW</sequence>
<evidence type="ECO:0000313" key="12">
    <source>
        <dbReference type="Proteomes" id="UP000069926"/>
    </source>
</evidence>
<feature type="domain" description="POTRA" evidence="10">
    <location>
        <begin position="92"/>
        <end position="172"/>
    </location>
</feature>
<feature type="domain" description="POTRA" evidence="10">
    <location>
        <begin position="347"/>
        <end position="421"/>
    </location>
</feature>
<dbReference type="PROSITE" id="PS51779">
    <property type="entry name" value="POTRA"/>
    <property type="match status" value="4"/>
</dbReference>
<dbReference type="OrthoDB" id="9803054at2"/>
<dbReference type="KEGG" id="asy:AUT07_00018"/>
<dbReference type="Gene3D" id="3.10.20.310">
    <property type="entry name" value="membrane protein fhac"/>
    <property type="match status" value="5"/>
</dbReference>
<evidence type="ECO:0000256" key="6">
    <source>
        <dbReference type="ARBA" id="ARBA00023136"/>
    </source>
</evidence>
<keyword evidence="2 8" id="KW-1134">Transmembrane beta strand</keyword>
<evidence type="ECO:0000256" key="8">
    <source>
        <dbReference type="HAMAP-Rule" id="MF_01430"/>
    </source>
</evidence>
<dbReference type="InterPro" id="IPR034746">
    <property type="entry name" value="POTRA"/>
</dbReference>
<dbReference type="GO" id="GO:1990063">
    <property type="term" value="C:Bam protein complex"/>
    <property type="evidence" value="ECO:0007669"/>
    <property type="project" value="TreeGrafter"/>
</dbReference>
<dbReference type="Pfam" id="PF01103">
    <property type="entry name" value="Omp85"/>
    <property type="match status" value="1"/>
</dbReference>
<dbReference type="FunFam" id="2.40.160.50:FF:000001">
    <property type="entry name" value="Outer membrane protein assembly factor BamA"/>
    <property type="match status" value="1"/>
</dbReference>
<dbReference type="GO" id="GO:0043165">
    <property type="term" value="P:Gram-negative-bacterium-type cell outer membrane assembly"/>
    <property type="evidence" value="ECO:0007669"/>
    <property type="project" value="UniProtKB-UniRule"/>
</dbReference>
<dbReference type="Gene3D" id="2.40.160.50">
    <property type="entry name" value="membrane protein fhac: a member of the omp85/tpsb transporter family"/>
    <property type="match status" value="1"/>
</dbReference>
<dbReference type="Pfam" id="PF07244">
    <property type="entry name" value="POTRA"/>
    <property type="match status" value="4"/>
</dbReference>
<feature type="domain" description="POTRA" evidence="10">
    <location>
        <begin position="24"/>
        <end position="91"/>
    </location>
</feature>
<reference evidence="11 12" key="1">
    <citation type="submission" date="2016-01" db="EMBL/GenBank/DDBJ databases">
        <title>Genome sequence of Ca. Arsenophonus lipopteni, the exclusive symbiont of a blood sucking fly Lipoptena cervi (Diptera: Hippoboscidae).</title>
        <authorList>
            <person name="Novakova E."/>
            <person name="Hypsa V."/>
            <person name="Nguyen P."/>
            <person name="Husnik F."/>
            <person name="Darby A.C."/>
        </authorList>
    </citation>
    <scope>NUCLEOTIDE SEQUENCE [LARGE SCALE GENOMIC DNA]</scope>
    <source>
        <strain evidence="11 12">CB</strain>
    </source>
</reference>
<evidence type="ECO:0000256" key="1">
    <source>
        <dbReference type="ARBA" id="ARBA00004370"/>
    </source>
</evidence>
<dbReference type="InterPro" id="IPR010827">
    <property type="entry name" value="BamA/TamA_POTRA"/>
</dbReference>
<evidence type="ECO:0000256" key="2">
    <source>
        <dbReference type="ARBA" id="ARBA00022452"/>
    </source>
</evidence>
<evidence type="ECO:0000256" key="9">
    <source>
        <dbReference type="NCBIfam" id="TIGR03303"/>
    </source>
</evidence>
<dbReference type="RefSeq" id="WP_066282524.1">
    <property type="nucleotide sequence ID" value="NZ_CP013920.1"/>
</dbReference>
<feature type="domain" description="POTRA" evidence="10">
    <location>
        <begin position="175"/>
        <end position="263"/>
    </location>
</feature>
<evidence type="ECO:0000256" key="3">
    <source>
        <dbReference type="ARBA" id="ARBA00022692"/>
    </source>
</evidence>
<dbReference type="AlphaFoldDB" id="A0A0X9VI50"/>
<keyword evidence="6 8" id="KW-0472">Membrane</keyword>
<dbReference type="PANTHER" id="PTHR12815:SF23">
    <property type="entry name" value="OUTER MEMBRANE PROTEIN ASSEMBLY FACTOR BAMA"/>
    <property type="match status" value="1"/>
</dbReference>
<dbReference type="STRING" id="634113.AUT07_00018"/>
<proteinExistence type="inferred from homology"/>
<evidence type="ECO:0000256" key="7">
    <source>
        <dbReference type="ARBA" id="ARBA00023237"/>
    </source>
</evidence>
<dbReference type="InterPro" id="IPR000184">
    <property type="entry name" value="Bac_surfAg_D15"/>
</dbReference>
<comment type="subunit">
    <text evidence="8">Part of the Bam complex, which is composed of the outer membrane protein BamA, and four lipoproteins BamB, BamC, BamD and BamE.</text>
</comment>
<evidence type="ECO:0000259" key="10">
    <source>
        <dbReference type="PROSITE" id="PS51779"/>
    </source>
</evidence>
<dbReference type="PIRSF" id="PIRSF006076">
    <property type="entry name" value="OM_assembly_OMP85"/>
    <property type="match status" value="1"/>
</dbReference>
<keyword evidence="12" id="KW-1185">Reference proteome</keyword>
<gene>
    <name evidence="8 11" type="primary">bamA</name>
    <name evidence="11" type="ORF">AUT07_00018</name>
</gene>
<evidence type="ECO:0000256" key="4">
    <source>
        <dbReference type="ARBA" id="ARBA00022729"/>
    </source>
</evidence>
<dbReference type="PANTHER" id="PTHR12815">
    <property type="entry name" value="SORTING AND ASSEMBLY MACHINERY SAMM50 PROTEIN FAMILY MEMBER"/>
    <property type="match status" value="1"/>
</dbReference>
<dbReference type="Proteomes" id="UP000069926">
    <property type="component" value="Chromosome"/>
</dbReference>
<dbReference type="FunFam" id="3.10.20.310:FF:000002">
    <property type="entry name" value="Outer membrane protein assembly factor BamA"/>
    <property type="match status" value="1"/>
</dbReference>
<dbReference type="NCBIfam" id="TIGR03303">
    <property type="entry name" value="OM_YaeT"/>
    <property type="match status" value="1"/>
</dbReference>
<dbReference type="EMBL" id="CP013920">
    <property type="protein sequence ID" value="AMA64615.1"/>
    <property type="molecule type" value="Genomic_DNA"/>
</dbReference>
<evidence type="ECO:0000313" key="11">
    <source>
        <dbReference type="EMBL" id="AMA64615.1"/>
    </source>
</evidence>
<keyword evidence="5 8" id="KW-0677">Repeat</keyword>
<dbReference type="InterPro" id="IPR039910">
    <property type="entry name" value="D15-like"/>
</dbReference>
<evidence type="ECO:0000256" key="5">
    <source>
        <dbReference type="ARBA" id="ARBA00022737"/>
    </source>
</evidence>
<dbReference type="InterPro" id="IPR023707">
    <property type="entry name" value="OM_assembly_BamA"/>
</dbReference>
<keyword evidence="3 8" id="KW-0812">Transmembrane</keyword>
<name>A0A0X9VI50_9GAMM</name>
<dbReference type="FunFam" id="3.10.20.310:FF:000001">
    <property type="entry name" value="Outer membrane protein assembly factor BamA"/>
    <property type="match status" value="1"/>
</dbReference>
<organism evidence="11 12">
    <name type="scientific">Candidatus Arsenophonus lipoptenae</name>
    <dbReference type="NCBI Taxonomy" id="634113"/>
    <lineage>
        <taxon>Bacteria</taxon>
        <taxon>Pseudomonadati</taxon>
        <taxon>Pseudomonadota</taxon>
        <taxon>Gammaproteobacteria</taxon>
        <taxon>Enterobacterales</taxon>
        <taxon>Morganellaceae</taxon>
        <taxon>Arsenophonus</taxon>
    </lineage>
</organism>
<comment type="subcellular location">
    <subcellularLocation>
        <location evidence="8">Cell outer membrane</location>
    </subcellularLocation>
    <subcellularLocation>
        <location evidence="1">Membrane</location>
    </subcellularLocation>
</comment>
<protein>
    <recommendedName>
        <fullName evidence="8 9">Outer membrane protein assembly factor BamA</fullName>
    </recommendedName>
</protein>
<comment type="similarity">
    <text evidence="8">Belongs to the BamA family.</text>
</comment>